<sequence length="158" mass="17093">MRLELIQYQSNIKEEPTAEEAVESKGGAPPSKLFSSSENTGAGVELYPGSVATLENSKIHHCNNFRTSDSLQGSLGGINIKVLPAPTLKMKNNHIYNNNGYGVTIMKPFEQLGTTAEETMECAAAGDVEDSVSKLMQELTLQINSNTLEDIKGISIFN</sequence>
<evidence type="ECO:0000256" key="1">
    <source>
        <dbReference type="SAM" id="MobiDB-lite"/>
    </source>
</evidence>
<gene>
    <name evidence="3" type="ORF">NXF25_008745</name>
</gene>
<name>A0AAW1BPL7_CROAD</name>
<dbReference type="Proteomes" id="UP001474421">
    <property type="component" value="Unassembled WGS sequence"/>
</dbReference>
<evidence type="ECO:0000313" key="3">
    <source>
        <dbReference type="EMBL" id="KAK9403918.1"/>
    </source>
</evidence>
<dbReference type="InterPro" id="IPR039448">
    <property type="entry name" value="Beta_helix"/>
</dbReference>
<evidence type="ECO:0000313" key="4">
    <source>
        <dbReference type="Proteomes" id="UP001474421"/>
    </source>
</evidence>
<keyword evidence="4" id="KW-1185">Reference proteome</keyword>
<dbReference type="InterPro" id="IPR011050">
    <property type="entry name" value="Pectin_lyase_fold/virulence"/>
</dbReference>
<evidence type="ECO:0000259" key="2">
    <source>
        <dbReference type="Pfam" id="PF13229"/>
    </source>
</evidence>
<feature type="domain" description="Right handed beta helix" evidence="2">
    <location>
        <begin position="38"/>
        <end position="155"/>
    </location>
</feature>
<organism evidence="3 4">
    <name type="scientific">Crotalus adamanteus</name>
    <name type="common">Eastern diamondback rattlesnake</name>
    <dbReference type="NCBI Taxonomy" id="8729"/>
    <lineage>
        <taxon>Eukaryota</taxon>
        <taxon>Metazoa</taxon>
        <taxon>Chordata</taxon>
        <taxon>Craniata</taxon>
        <taxon>Vertebrata</taxon>
        <taxon>Euteleostomi</taxon>
        <taxon>Lepidosauria</taxon>
        <taxon>Squamata</taxon>
        <taxon>Bifurcata</taxon>
        <taxon>Unidentata</taxon>
        <taxon>Episquamata</taxon>
        <taxon>Toxicofera</taxon>
        <taxon>Serpentes</taxon>
        <taxon>Colubroidea</taxon>
        <taxon>Viperidae</taxon>
        <taxon>Crotalinae</taxon>
        <taxon>Crotalus</taxon>
    </lineage>
</organism>
<dbReference type="AlphaFoldDB" id="A0AAW1BPL7"/>
<proteinExistence type="predicted"/>
<accession>A0AAW1BPL7</accession>
<dbReference type="Pfam" id="PF13229">
    <property type="entry name" value="Beta_helix"/>
    <property type="match status" value="1"/>
</dbReference>
<dbReference type="SUPFAM" id="SSF51126">
    <property type="entry name" value="Pectin lyase-like"/>
    <property type="match status" value="1"/>
</dbReference>
<protein>
    <submittedName>
        <fullName evidence="3">SHC SH2 domain-binding protein 1-like</fullName>
    </submittedName>
</protein>
<comment type="caution">
    <text evidence="3">The sequence shown here is derived from an EMBL/GenBank/DDBJ whole genome shotgun (WGS) entry which is preliminary data.</text>
</comment>
<feature type="region of interest" description="Disordered" evidence="1">
    <location>
        <begin position="14"/>
        <end position="39"/>
    </location>
</feature>
<reference evidence="3 4" key="1">
    <citation type="journal article" date="2024" name="Proc. Natl. Acad. Sci. U.S.A.">
        <title>The genetic regulatory architecture and epigenomic basis for age-related changes in rattlesnake venom.</title>
        <authorList>
            <person name="Hogan M.P."/>
            <person name="Holding M.L."/>
            <person name="Nystrom G.S."/>
            <person name="Colston T.J."/>
            <person name="Bartlett D.A."/>
            <person name="Mason A.J."/>
            <person name="Ellsworth S.A."/>
            <person name="Rautsaw R.M."/>
            <person name="Lawrence K.C."/>
            <person name="Strickland J.L."/>
            <person name="He B."/>
            <person name="Fraser P."/>
            <person name="Margres M.J."/>
            <person name="Gilbert D.M."/>
            <person name="Gibbs H.L."/>
            <person name="Parkinson C.L."/>
            <person name="Rokyta D.R."/>
        </authorList>
    </citation>
    <scope>NUCLEOTIDE SEQUENCE [LARGE SCALE GENOMIC DNA]</scope>
    <source>
        <strain evidence="3">DRR0105</strain>
    </source>
</reference>
<dbReference type="EMBL" id="JAOTOJ010000003">
    <property type="protein sequence ID" value="KAK9403918.1"/>
    <property type="molecule type" value="Genomic_DNA"/>
</dbReference>